<gene>
    <name evidence="1" type="ORF">PoB_006907400</name>
</gene>
<organism evidence="1 2">
    <name type="scientific">Plakobranchus ocellatus</name>
    <dbReference type="NCBI Taxonomy" id="259542"/>
    <lineage>
        <taxon>Eukaryota</taxon>
        <taxon>Metazoa</taxon>
        <taxon>Spiralia</taxon>
        <taxon>Lophotrochozoa</taxon>
        <taxon>Mollusca</taxon>
        <taxon>Gastropoda</taxon>
        <taxon>Heterobranchia</taxon>
        <taxon>Euthyneura</taxon>
        <taxon>Panpulmonata</taxon>
        <taxon>Sacoglossa</taxon>
        <taxon>Placobranchoidea</taxon>
        <taxon>Plakobranchidae</taxon>
        <taxon>Plakobranchus</taxon>
    </lineage>
</organism>
<name>A0AAV4DEN8_9GAST</name>
<protein>
    <submittedName>
        <fullName evidence="1">Uncharacterized protein</fullName>
    </submittedName>
</protein>
<keyword evidence="2" id="KW-1185">Reference proteome</keyword>
<reference evidence="1 2" key="1">
    <citation type="journal article" date="2021" name="Elife">
        <title>Chloroplast acquisition without the gene transfer in kleptoplastic sea slugs, Plakobranchus ocellatus.</title>
        <authorList>
            <person name="Maeda T."/>
            <person name="Takahashi S."/>
            <person name="Yoshida T."/>
            <person name="Shimamura S."/>
            <person name="Takaki Y."/>
            <person name="Nagai Y."/>
            <person name="Toyoda A."/>
            <person name="Suzuki Y."/>
            <person name="Arimoto A."/>
            <person name="Ishii H."/>
            <person name="Satoh N."/>
            <person name="Nishiyama T."/>
            <person name="Hasebe M."/>
            <person name="Maruyama T."/>
            <person name="Minagawa J."/>
            <person name="Obokata J."/>
            <person name="Shigenobu S."/>
        </authorList>
    </citation>
    <scope>NUCLEOTIDE SEQUENCE [LARGE SCALE GENOMIC DNA]</scope>
</reference>
<evidence type="ECO:0000313" key="2">
    <source>
        <dbReference type="Proteomes" id="UP000735302"/>
    </source>
</evidence>
<sequence>MFMLLTISISNVEVHIDTHFLKPSVGFRADTRRWTPFSPSLSELDRGNVNTVFCLAVVQRHYRPSLGFRALGQLDVPAFFCPNTS</sequence>
<dbReference type="EMBL" id="BLXT01007807">
    <property type="protein sequence ID" value="GFO42569.1"/>
    <property type="molecule type" value="Genomic_DNA"/>
</dbReference>
<dbReference type="AlphaFoldDB" id="A0AAV4DEN8"/>
<comment type="caution">
    <text evidence="1">The sequence shown here is derived from an EMBL/GenBank/DDBJ whole genome shotgun (WGS) entry which is preliminary data.</text>
</comment>
<dbReference type="Proteomes" id="UP000735302">
    <property type="component" value="Unassembled WGS sequence"/>
</dbReference>
<proteinExistence type="predicted"/>
<accession>A0AAV4DEN8</accession>
<evidence type="ECO:0000313" key="1">
    <source>
        <dbReference type="EMBL" id="GFO42569.1"/>
    </source>
</evidence>